<evidence type="ECO:0000256" key="1">
    <source>
        <dbReference type="SAM" id="MobiDB-lite"/>
    </source>
</evidence>
<feature type="region of interest" description="Disordered" evidence="1">
    <location>
        <begin position="1"/>
        <end position="62"/>
    </location>
</feature>
<dbReference type="AlphaFoldDB" id="A0AAW9QKC6"/>
<name>A0AAW9QKC6_9CHRO</name>
<dbReference type="Proteomes" id="UP001328733">
    <property type="component" value="Unassembled WGS sequence"/>
</dbReference>
<evidence type="ECO:0000313" key="3">
    <source>
        <dbReference type="Proteomes" id="UP001328733"/>
    </source>
</evidence>
<dbReference type="EMBL" id="JBAFSM010000016">
    <property type="protein sequence ID" value="MEG3437548.1"/>
    <property type="molecule type" value="Genomic_DNA"/>
</dbReference>
<evidence type="ECO:0000313" key="2">
    <source>
        <dbReference type="EMBL" id="MEG3437548.1"/>
    </source>
</evidence>
<sequence>MTDNKDQRVDDRPIDARHDYLDSQRPPLPDNPRELVENPMVAPQMPENAPEDLRGDLFKDRE</sequence>
<organism evidence="2 3">
    <name type="scientific">Pannus brasiliensis CCIBt3594</name>
    <dbReference type="NCBI Taxonomy" id="1427578"/>
    <lineage>
        <taxon>Bacteria</taxon>
        <taxon>Bacillati</taxon>
        <taxon>Cyanobacteriota</taxon>
        <taxon>Cyanophyceae</taxon>
        <taxon>Oscillatoriophycideae</taxon>
        <taxon>Chroococcales</taxon>
        <taxon>Microcystaceae</taxon>
        <taxon>Pannus</taxon>
    </lineage>
</organism>
<reference evidence="2 3" key="1">
    <citation type="submission" date="2024-01" db="EMBL/GenBank/DDBJ databases">
        <title>Genomic insights into the taxonomy and metabolism of the cyanobacterium Pannus brasiliensis CCIBt3594.</title>
        <authorList>
            <person name="Machado M."/>
            <person name="Botero N.B."/>
            <person name="Andreote A.P.D."/>
            <person name="Feitosa A.M.T."/>
            <person name="Popin R."/>
            <person name="Sivonen K."/>
            <person name="Fiore M.F."/>
        </authorList>
    </citation>
    <scope>NUCLEOTIDE SEQUENCE [LARGE SCALE GENOMIC DNA]</scope>
    <source>
        <strain evidence="2 3">CCIBt3594</strain>
    </source>
</reference>
<accession>A0AAW9QKC6</accession>
<comment type="caution">
    <text evidence="2">The sequence shown here is derived from an EMBL/GenBank/DDBJ whole genome shotgun (WGS) entry which is preliminary data.</text>
</comment>
<gene>
    <name evidence="2" type="ORF">V0288_10495</name>
</gene>
<protein>
    <submittedName>
        <fullName evidence="2">Uncharacterized protein</fullName>
    </submittedName>
</protein>
<feature type="compositionally biased region" description="Basic and acidic residues" evidence="1">
    <location>
        <begin position="51"/>
        <end position="62"/>
    </location>
</feature>
<dbReference type="RefSeq" id="WP_332865026.1">
    <property type="nucleotide sequence ID" value="NZ_JBAFSM010000016.1"/>
</dbReference>
<keyword evidence="3" id="KW-1185">Reference proteome</keyword>
<proteinExistence type="predicted"/>
<feature type="compositionally biased region" description="Basic and acidic residues" evidence="1">
    <location>
        <begin position="1"/>
        <end position="22"/>
    </location>
</feature>